<dbReference type="AlphaFoldDB" id="A0A9W7GMX5"/>
<evidence type="ECO:0000256" key="3">
    <source>
        <dbReference type="ARBA" id="ARBA00022692"/>
    </source>
</evidence>
<dbReference type="GO" id="GO:0016020">
    <property type="term" value="C:membrane"/>
    <property type="evidence" value="ECO:0007669"/>
    <property type="project" value="UniProtKB-SubCell"/>
</dbReference>
<gene>
    <name evidence="7" type="ORF">TrCOL_g12341</name>
</gene>
<dbReference type="InterPro" id="IPR007248">
    <property type="entry name" value="Mpv17_PMP22"/>
</dbReference>
<name>A0A9W7GMX5_9STRA</name>
<dbReference type="GO" id="GO:0005737">
    <property type="term" value="C:cytoplasm"/>
    <property type="evidence" value="ECO:0007669"/>
    <property type="project" value="TreeGrafter"/>
</dbReference>
<dbReference type="Proteomes" id="UP001165065">
    <property type="component" value="Unassembled WGS sequence"/>
</dbReference>
<dbReference type="Pfam" id="PF04117">
    <property type="entry name" value="Mpv17_PMP22"/>
    <property type="match status" value="1"/>
</dbReference>
<feature type="transmembrane region" description="Helical" evidence="6">
    <location>
        <begin position="118"/>
        <end position="141"/>
    </location>
</feature>
<organism evidence="7 8">
    <name type="scientific">Triparma columacea</name>
    <dbReference type="NCBI Taxonomy" id="722753"/>
    <lineage>
        <taxon>Eukaryota</taxon>
        <taxon>Sar</taxon>
        <taxon>Stramenopiles</taxon>
        <taxon>Ochrophyta</taxon>
        <taxon>Bolidophyceae</taxon>
        <taxon>Parmales</taxon>
        <taxon>Triparmaceae</taxon>
        <taxon>Triparma</taxon>
    </lineage>
</organism>
<evidence type="ECO:0000256" key="6">
    <source>
        <dbReference type="RuleBase" id="RU363053"/>
    </source>
</evidence>
<evidence type="ECO:0008006" key="9">
    <source>
        <dbReference type="Google" id="ProtNLM"/>
    </source>
</evidence>
<comment type="similarity">
    <text evidence="2 6">Belongs to the peroxisomal membrane protein PXMP2/4 family.</text>
</comment>
<keyword evidence="3 6" id="KW-0812">Transmembrane</keyword>
<dbReference type="PANTHER" id="PTHR11266">
    <property type="entry name" value="PEROXISOMAL MEMBRANE PROTEIN 2, PXMP2 MPV17"/>
    <property type="match status" value="1"/>
</dbReference>
<keyword evidence="5 6" id="KW-0472">Membrane</keyword>
<keyword evidence="8" id="KW-1185">Reference proteome</keyword>
<evidence type="ECO:0000256" key="4">
    <source>
        <dbReference type="ARBA" id="ARBA00022989"/>
    </source>
</evidence>
<reference evidence="8" key="1">
    <citation type="journal article" date="2023" name="Commun. Biol.">
        <title>Genome analysis of Parmales, the sister group of diatoms, reveals the evolutionary specialization of diatoms from phago-mixotrophs to photoautotrophs.</title>
        <authorList>
            <person name="Ban H."/>
            <person name="Sato S."/>
            <person name="Yoshikawa S."/>
            <person name="Yamada K."/>
            <person name="Nakamura Y."/>
            <person name="Ichinomiya M."/>
            <person name="Sato N."/>
            <person name="Blanc-Mathieu R."/>
            <person name="Endo H."/>
            <person name="Kuwata A."/>
            <person name="Ogata H."/>
        </authorList>
    </citation>
    <scope>NUCLEOTIDE SEQUENCE [LARGE SCALE GENOMIC DNA]</scope>
</reference>
<evidence type="ECO:0000256" key="5">
    <source>
        <dbReference type="ARBA" id="ARBA00023136"/>
    </source>
</evidence>
<dbReference type="OrthoDB" id="430207at2759"/>
<evidence type="ECO:0000313" key="8">
    <source>
        <dbReference type="Proteomes" id="UP001165065"/>
    </source>
</evidence>
<evidence type="ECO:0000256" key="1">
    <source>
        <dbReference type="ARBA" id="ARBA00004141"/>
    </source>
</evidence>
<comment type="subcellular location">
    <subcellularLocation>
        <location evidence="1">Membrane</location>
        <topology evidence="1">Multi-pass membrane protein</topology>
    </subcellularLocation>
</comment>
<keyword evidence="4 6" id="KW-1133">Transmembrane helix</keyword>
<feature type="transmembrane region" description="Helical" evidence="6">
    <location>
        <begin position="76"/>
        <end position="98"/>
    </location>
</feature>
<protein>
    <recommendedName>
        <fullName evidence="9">Peroxisomal membrane protein 2</fullName>
    </recommendedName>
</protein>
<proteinExistence type="inferred from homology"/>
<accession>A0A9W7GMX5</accession>
<dbReference type="EMBL" id="BRYA01000362">
    <property type="protein sequence ID" value="GMI47839.1"/>
    <property type="molecule type" value="Genomic_DNA"/>
</dbReference>
<evidence type="ECO:0000313" key="7">
    <source>
        <dbReference type="EMBL" id="GMI47839.1"/>
    </source>
</evidence>
<comment type="caution">
    <text evidence="7">The sequence shown here is derived from an EMBL/GenBank/DDBJ whole genome shotgun (WGS) entry which is preliminary data.</text>
</comment>
<evidence type="ECO:0000256" key="2">
    <source>
        <dbReference type="ARBA" id="ARBA00006824"/>
    </source>
</evidence>
<sequence>MPPRGGDGDGDEGGGGSDDEKVVGLSAKAFYSRYQVLLSRSPLVTKSVSAGLITLLGDVIAQWLESRIEGYHTWNIVRMAAFTVAGGFFVGPFVHYWYEVLWAVGRRLPASTPSKVTTLLQVFLDQTIGVALFFPAYFYVYEYCEALFAFRRPMPSAAKKKIQADLRSVLVNQYKVWPFINFVSFSMVPEQLRVLFSNVASVFWNIYLCSQIGT</sequence>